<sequence length="556" mass="58028">MRQSARGAAKPGVFVPAAVVIAAFVAFAMGAPHVAFTWMTAAHDWIVASLSWYYVVVVAGFVVFALWAAMGHTGDIRLGPDDEDPEFGRGSWFSMLFAAGMGIGLMFWGVAEPLHHFAGVPNRASGVDGPPAEAAEGALVQTLLHWGLHAWAVYAVVGLAVAYTVHRRGRPVSVRWVLEPLLGSRVNGPVGDAVDVAAVVATVFGVATSLGLGVSQIATGLEVLELLAAPGTAAKAALIGVITLAAIVSVATGVHRGIRVLSGLNFSIAAVLLVFVAVAGPTVFLLREGAQLIGAYFQNIVAMSFDTAATAGAGGAEWQSWWTIFYWGWWISWAPFVGVFIARISRGRSVREFVAGVLIVPTAVTLVWFTVFGGSALWQQVRRGGDAFAGGLIGADGSVSQTGALYELLGGLPWGGAAVVVAVVLVALFFVTSSDSGSLVVDMLASGGDQDPPVGSRIFWSVLEGAVAVALLTAGGDDALTALRYAAVVVALPFSVVMIAMCAALVRSFRRERRRQLRLQRALQREELAAQVLENLAGEGLVDTPGATGDTPRKDG</sequence>
<keyword evidence="10" id="KW-1185">Reference proteome</keyword>
<dbReference type="InterPro" id="IPR000060">
    <property type="entry name" value="BCCT_transptr"/>
</dbReference>
<feature type="transmembrane region" description="Helical" evidence="8">
    <location>
        <begin position="234"/>
        <end position="254"/>
    </location>
</feature>
<feature type="transmembrane region" description="Helical" evidence="8">
    <location>
        <begin position="454"/>
        <end position="476"/>
    </location>
</feature>
<proteinExistence type="inferred from homology"/>
<dbReference type="GO" id="GO:0022857">
    <property type="term" value="F:transmembrane transporter activity"/>
    <property type="evidence" value="ECO:0007669"/>
    <property type="project" value="InterPro"/>
</dbReference>
<evidence type="ECO:0000256" key="5">
    <source>
        <dbReference type="ARBA" id="ARBA00022692"/>
    </source>
</evidence>
<evidence type="ECO:0000256" key="1">
    <source>
        <dbReference type="ARBA" id="ARBA00004651"/>
    </source>
</evidence>
<evidence type="ECO:0000256" key="8">
    <source>
        <dbReference type="SAM" id="Phobius"/>
    </source>
</evidence>
<feature type="transmembrane region" description="Helical" evidence="8">
    <location>
        <begin position="51"/>
        <end position="70"/>
    </location>
</feature>
<dbReference type="RefSeq" id="WP_184638354.1">
    <property type="nucleotide sequence ID" value="NZ_BAABKT010000038.1"/>
</dbReference>
<dbReference type="Proteomes" id="UP000578077">
    <property type="component" value="Unassembled WGS sequence"/>
</dbReference>
<dbReference type="GO" id="GO:0005886">
    <property type="term" value="C:plasma membrane"/>
    <property type="evidence" value="ECO:0007669"/>
    <property type="project" value="UniProtKB-SubCell"/>
</dbReference>
<dbReference type="EMBL" id="JACHLY010000001">
    <property type="protein sequence ID" value="MBB6000735.1"/>
    <property type="molecule type" value="Genomic_DNA"/>
</dbReference>
<keyword evidence="5 8" id="KW-0812">Transmembrane</keyword>
<keyword evidence="4" id="KW-1003">Cell membrane</keyword>
<evidence type="ECO:0000256" key="4">
    <source>
        <dbReference type="ARBA" id="ARBA00022475"/>
    </source>
</evidence>
<keyword evidence="6 8" id="KW-1133">Transmembrane helix</keyword>
<dbReference type="PANTHER" id="PTHR30047:SF7">
    <property type="entry name" value="HIGH-AFFINITY CHOLINE TRANSPORT PROTEIN"/>
    <property type="match status" value="1"/>
</dbReference>
<feature type="transmembrane region" description="Helical" evidence="8">
    <location>
        <begin position="414"/>
        <end position="433"/>
    </location>
</feature>
<feature type="transmembrane region" description="Helical" evidence="8">
    <location>
        <begin position="193"/>
        <end position="214"/>
    </location>
</feature>
<keyword evidence="7 8" id="KW-0472">Membrane</keyword>
<feature type="transmembrane region" description="Helical" evidence="8">
    <location>
        <begin position="354"/>
        <end position="378"/>
    </location>
</feature>
<feature type="transmembrane region" description="Helical" evidence="8">
    <location>
        <begin position="146"/>
        <end position="165"/>
    </location>
</feature>
<keyword evidence="3" id="KW-0813">Transport</keyword>
<feature type="transmembrane region" description="Helical" evidence="8">
    <location>
        <begin position="12"/>
        <end position="31"/>
    </location>
</feature>
<organism evidence="9 10">
    <name type="scientific">Streptomonospora salina</name>
    <dbReference type="NCBI Taxonomy" id="104205"/>
    <lineage>
        <taxon>Bacteria</taxon>
        <taxon>Bacillati</taxon>
        <taxon>Actinomycetota</taxon>
        <taxon>Actinomycetes</taxon>
        <taxon>Streptosporangiales</taxon>
        <taxon>Nocardiopsidaceae</taxon>
        <taxon>Streptomonospora</taxon>
    </lineage>
</organism>
<dbReference type="NCBIfam" id="TIGR00842">
    <property type="entry name" value="bcct"/>
    <property type="match status" value="1"/>
</dbReference>
<dbReference type="AlphaFoldDB" id="A0A841EC63"/>
<name>A0A841EC63_9ACTN</name>
<feature type="transmembrane region" description="Helical" evidence="8">
    <location>
        <begin position="266"/>
        <end position="286"/>
    </location>
</feature>
<feature type="transmembrane region" description="Helical" evidence="8">
    <location>
        <begin position="482"/>
        <end position="506"/>
    </location>
</feature>
<feature type="transmembrane region" description="Helical" evidence="8">
    <location>
        <begin position="91"/>
        <end position="111"/>
    </location>
</feature>
<evidence type="ECO:0000256" key="2">
    <source>
        <dbReference type="ARBA" id="ARBA00005658"/>
    </source>
</evidence>
<gene>
    <name evidence="9" type="ORF">HNR25_004486</name>
</gene>
<comment type="similarity">
    <text evidence="2">Belongs to the BCCT transporter (TC 2.A.15) family.</text>
</comment>
<comment type="subcellular location">
    <subcellularLocation>
        <location evidence="1">Cell membrane</location>
        <topology evidence="1">Multi-pass membrane protein</topology>
    </subcellularLocation>
</comment>
<comment type="caution">
    <text evidence="9">The sequence shown here is derived from an EMBL/GenBank/DDBJ whole genome shotgun (WGS) entry which is preliminary data.</text>
</comment>
<evidence type="ECO:0000313" key="9">
    <source>
        <dbReference type="EMBL" id="MBB6000735.1"/>
    </source>
</evidence>
<feature type="transmembrane region" description="Helical" evidence="8">
    <location>
        <begin position="324"/>
        <end position="342"/>
    </location>
</feature>
<evidence type="ECO:0000256" key="7">
    <source>
        <dbReference type="ARBA" id="ARBA00023136"/>
    </source>
</evidence>
<dbReference type="PANTHER" id="PTHR30047">
    <property type="entry name" value="HIGH-AFFINITY CHOLINE TRANSPORT PROTEIN-RELATED"/>
    <property type="match status" value="1"/>
</dbReference>
<dbReference type="Pfam" id="PF02028">
    <property type="entry name" value="BCCT"/>
    <property type="match status" value="1"/>
</dbReference>
<protein>
    <submittedName>
        <fullName evidence="9">Choline/glycine/proline betaine transport protein</fullName>
    </submittedName>
</protein>
<evidence type="ECO:0000256" key="6">
    <source>
        <dbReference type="ARBA" id="ARBA00022989"/>
    </source>
</evidence>
<evidence type="ECO:0000256" key="3">
    <source>
        <dbReference type="ARBA" id="ARBA00022448"/>
    </source>
</evidence>
<evidence type="ECO:0000313" key="10">
    <source>
        <dbReference type="Proteomes" id="UP000578077"/>
    </source>
</evidence>
<reference evidence="9 10" key="1">
    <citation type="submission" date="2020-08" db="EMBL/GenBank/DDBJ databases">
        <title>Sequencing the genomes of 1000 actinobacteria strains.</title>
        <authorList>
            <person name="Klenk H.-P."/>
        </authorList>
    </citation>
    <scope>NUCLEOTIDE SEQUENCE [LARGE SCALE GENOMIC DNA]</scope>
    <source>
        <strain evidence="9 10">DSM 44593</strain>
    </source>
</reference>
<accession>A0A841EC63</accession>